<dbReference type="KEGG" id="bpt:Bpet4402"/>
<evidence type="ECO:0000313" key="3">
    <source>
        <dbReference type="Proteomes" id="UP000001225"/>
    </source>
</evidence>
<feature type="signal peptide" evidence="1">
    <location>
        <begin position="1"/>
        <end position="16"/>
    </location>
</feature>
<proteinExistence type="predicted"/>
<dbReference type="AlphaFoldDB" id="A9ID29"/>
<reference evidence="2 3" key="1">
    <citation type="journal article" date="2008" name="BMC Genomics">
        <title>The missing link: Bordetella petrii is endowed with both the metabolic versatility of environmental bacteria and virulence traits of pathogenic Bordetellae.</title>
        <authorList>
            <person name="Gross R."/>
            <person name="Guzman C.A."/>
            <person name="Sebaihia M."/>
            <person name="Martins Dos Santos V.A."/>
            <person name="Pieper D.H."/>
            <person name="Koebnik R."/>
            <person name="Lechner M."/>
            <person name="Bartels D."/>
            <person name="Buhrmester J."/>
            <person name="Choudhuri J.V."/>
            <person name="Ebensen T."/>
            <person name="Gaigalat L."/>
            <person name="Herrmann S."/>
            <person name="Khachane A.N."/>
            <person name="Larisch C."/>
            <person name="Link S."/>
            <person name="Linke B."/>
            <person name="Meyer F."/>
            <person name="Mormann S."/>
            <person name="Nakunst D."/>
            <person name="Rueckert C."/>
            <person name="Schneiker-Bekel S."/>
            <person name="Schulze K."/>
            <person name="Vorhoelter F.J."/>
            <person name="Yevsa T."/>
            <person name="Engle J.T."/>
            <person name="Goldman W.E."/>
            <person name="Puehler A."/>
            <person name="Goebel U.B."/>
            <person name="Goesmann A."/>
            <person name="Bloecker H."/>
            <person name="Kaiser O."/>
            <person name="Martinez-Arias R."/>
        </authorList>
    </citation>
    <scope>NUCLEOTIDE SEQUENCE [LARGE SCALE GENOMIC DNA]</scope>
    <source>
        <strain evidence="3">ATCC BAA-461 / DSM 12804 / CCUG 43448 / CIP 107267 / Se-1111R</strain>
    </source>
</reference>
<feature type="chain" id="PRO_5002739476" evidence="1">
    <location>
        <begin position="17"/>
        <end position="102"/>
    </location>
</feature>
<keyword evidence="1" id="KW-0732">Signal</keyword>
<dbReference type="EMBL" id="AM902716">
    <property type="protein sequence ID" value="CAP44753.1"/>
    <property type="molecule type" value="Genomic_DNA"/>
</dbReference>
<name>A9ID29_BORPD</name>
<dbReference type="STRING" id="94624.Bpet4402"/>
<evidence type="ECO:0000313" key="2">
    <source>
        <dbReference type="EMBL" id="CAP44753.1"/>
    </source>
</evidence>
<dbReference type="PROSITE" id="PS51257">
    <property type="entry name" value="PROKAR_LIPOPROTEIN"/>
    <property type="match status" value="1"/>
</dbReference>
<protein>
    <submittedName>
        <fullName evidence="2">Lipoprotein</fullName>
    </submittedName>
</protein>
<accession>A9ID29</accession>
<evidence type="ECO:0000256" key="1">
    <source>
        <dbReference type="SAM" id="SignalP"/>
    </source>
</evidence>
<keyword evidence="2" id="KW-0449">Lipoprotein</keyword>
<gene>
    <name evidence="2" type="ordered locus">Bpet4402</name>
</gene>
<dbReference type="Proteomes" id="UP000001225">
    <property type="component" value="Chromosome"/>
</dbReference>
<sequence length="102" mass="10598">MIARLMVLACVTAALAGCAGAPASPPPPTDPAPVLCAASAGQTELEARPDKPTGTYSQRAVAAYIEQLHRWGTRGWEKVAAVRAWSNDCVDRAAVRAGSPAR</sequence>
<organism evidence="2 3">
    <name type="scientific">Bordetella petrii (strain ATCC BAA-461 / DSM 12804 / CCUG 43448 / CIP 107267 / Se-1111R)</name>
    <dbReference type="NCBI Taxonomy" id="340100"/>
    <lineage>
        <taxon>Bacteria</taxon>
        <taxon>Pseudomonadati</taxon>
        <taxon>Pseudomonadota</taxon>
        <taxon>Betaproteobacteria</taxon>
        <taxon>Burkholderiales</taxon>
        <taxon>Alcaligenaceae</taxon>
        <taxon>Bordetella</taxon>
    </lineage>
</organism>
<keyword evidence="3" id="KW-1185">Reference proteome</keyword>